<dbReference type="GeneID" id="106472537"/>
<evidence type="ECO:0000313" key="2">
    <source>
        <dbReference type="RefSeq" id="XP_013788646.2"/>
    </source>
</evidence>
<protein>
    <submittedName>
        <fullName evidence="2">Uncharacterized protein LOC106472537</fullName>
    </submittedName>
</protein>
<dbReference type="RefSeq" id="XP_013788646.2">
    <property type="nucleotide sequence ID" value="XM_013933192.2"/>
</dbReference>
<organism evidence="1 2">
    <name type="scientific">Limulus polyphemus</name>
    <name type="common">Atlantic horseshoe crab</name>
    <dbReference type="NCBI Taxonomy" id="6850"/>
    <lineage>
        <taxon>Eukaryota</taxon>
        <taxon>Metazoa</taxon>
        <taxon>Ecdysozoa</taxon>
        <taxon>Arthropoda</taxon>
        <taxon>Chelicerata</taxon>
        <taxon>Merostomata</taxon>
        <taxon>Xiphosura</taxon>
        <taxon>Limulidae</taxon>
        <taxon>Limulus</taxon>
    </lineage>
</organism>
<proteinExistence type="predicted"/>
<gene>
    <name evidence="2" type="primary">LOC106472537</name>
</gene>
<sequence length="111" mass="13173">MASFRFDEDDDSQEVTLNFLDFSKLKIRTREDLNSALWKLPELRLRQEYVSESDILNLDKVTSRHSEQFIDPIPVAMRNIRIRDLSQVDIDWKMLTLARPLSKLEEDAFSR</sequence>
<evidence type="ECO:0000313" key="1">
    <source>
        <dbReference type="Proteomes" id="UP000694941"/>
    </source>
</evidence>
<keyword evidence="1" id="KW-1185">Reference proteome</keyword>
<accession>A0ABM1BU17</accession>
<dbReference type="Proteomes" id="UP000694941">
    <property type="component" value="Unplaced"/>
</dbReference>
<name>A0ABM1BU17_LIMPO</name>
<reference evidence="2" key="1">
    <citation type="submission" date="2025-08" db="UniProtKB">
        <authorList>
            <consortium name="RefSeq"/>
        </authorList>
    </citation>
    <scope>IDENTIFICATION</scope>
    <source>
        <tissue evidence="2">Muscle</tissue>
    </source>
</reference>